<organism evidence="2 3">
    <name type="scientific">Polarella glacialis</name>
    <name type="common">Dinoflagellate</name>
    <dbReference type="NCBI Taxonomy" id="89957"/>
    <lineage>
        <taxon>Eukaryota</taxon>
        <taxon>Sar</taxon>
        <taxon>Alveolata</taxon>
        <taxon>Dinophyceae</taxon>
        <taxon>Suessiales</taxon>
        <taxon>Suessiaceae</taxon>
        <taxon>Polarella</taxon>
    </lineage>
</organism>
<dbReference type="AlphaFoldDB" id="A0A813DEN1"/>
<name>A0A813DEN1_POLGL</name>
<gene>
    <name evidence="2" type="ORF">PGLA1383_LOCUS5220</name>
</gene>
<proteinExistence type="predicted"/>
<feature type="compositionally biased region" description="Pro residues" evidence="1">
    <location>
        <begin position="189"/>
        <end position="201"/>
    </location>
</feature>
<dbReference type="EMBL" id="CAJNNV010002015">
    <property type="protein sequence ID" value="CAE8586347.1"/>
    <property type="molecule type" value="Genomic_DNA"/>
</dbReference>
<comment type="caution">
    <text evidence="2">The sequence shown here is derived from an EMBL/GenBank/DDBJ whole genome shotgun (WGS) entry which is preliminary data.</text>
</comment>
<keyword evidence="3" id="KW-1185">Reference proteome</keyword>
<feature type="region of interest" description="Disordered" evidence="1">
    <location>
        <begin position="177"/>
        <end position="229"/>
    </location>
</feature>
<feature type="non-terminal residue" evidence="2">
    <location>
        <position position="243"/>
    </location>
</feature>
<accession>A0A813DEN1</accession>
<feature type="compositionally biased region" description="Pro residues" evidence="1">
    <location>
        <begin position="208"/>
        <end position="218"/>
    </location>
</feature>
<evidence type="ECO:0000313" key="2">
    <source>
        <dbReference type="EMBL" id="CAE8586347.1"/>
    </source>
</evidence>
<sequence length="243" mass="26061">MCYGSVLDVVATTASCNGPAQQQHEAQKIAAVDEPESPSLALRHDVHFSGCACDEVLLTPEELMSLLRRAWRVLPQHLPSFRPADEPQSLAPAVDPADFDFGSEDIGTRLPGFDEVPPIAGVVRWQPECPDASPLRAFGEERPWQEEDHSKAAAMGIVPRCRAVSTSTQVLAGGMADSRVAESAAQPVQPRPPLPQHPAPQPAAVQTRPPPPQRPAPQPTAFGAETSDDLCSSRLKGYVAMVE</sequence>
<dbReference type="Proteomes" id="UP000654075">
    <property type="component" value="Unassembled WGS sequence"/>
</dbReference>
<evidence type="ECO:0000256" key="1">
    <source>
        <dbReference type="SAM" id="MobiDB-lite"/>
    </source>
</evidence>
<reference evidence="2" key="1">
    <citation type="submission" date="2021-02" db="EMBL/GenBank/DDBJ databases">
        <authorList>
            <person name="Dougan E. K."/>
            <person name="Rhodes N."/>
            <person name="Thang M."/>
            <person name="Chan C."/>
        </authorList>
    </citation>
    <scope>NUCLEOTIDE SEQUENCE</scope>
</reference>
<evidence type="ECO:0000313" key="3">
    <source>
        <dbReference type="Proteomes" id="UP000654075"/>
    </source>
</evidence>
<protein>
    <submittedName>
        <fullName evidence="2">Uncharacterized protein</fullName>
    </submittedName>
</protein>